<dbReference type="Proteomes" id="UP000505306">
    <property type="component" value="Chromosome"/>
</dbReference>
<evidence type="ECO:0000256" key="2">
    <source>
        <dbReference type="SAM" id="SignalP"/>
    </source>
</evidence>
<proteinExistence type="predicted"/>
<feature type="signal peptide" evidence="2">
    <location>
        <begin position="1"/>
        <end position="19"/>
    </location>
</feature>
<dbReference type="AlphaFoldDB" id="A0A6G6GIR2"/>
<feature type="region of interest" description="Disordered" evidence="1">
    <location>
        <begin position="40"/>
        <end position="67"/>
    </location>
</feature>
<evidence type="ECO:0000313" key="4">
    <source>
        <dbReference type="Proteomes" id="UP000505306"/>
    </source>
</evidence>
<evidence type="ECO:0000256" key="1">
    <source>
        <dbReference type="SAM" id="MobiDB-lite"/>
    </source>
</evidence>
<sequence>MKRILFILVMLAIYTGGLAQPDKNIPNSVKIEATDITSENPQGITLPASKKPSLTPRDTPNKYANLGKETPEEFDMQKGDGLKTYNAGSTPKAFVKDKAAADGIGNDQFLGEIRVGAVYVNIAYRDHEFVDGDRIRIFLNGDVVRSDVTLNGSFDGFNVPLDKGPNKIVFQALNQGSSGPNTAELQVYDDKGRIVSAKEWILLTGKKATIIVIKE</sequence>
<name>A0A6G6GIR2_9FLAO</name>
<dbReference type="RefSeq" id="WP_164678445.1">
    <property type="nucleotide sequence ID" value="NZ_CP049057.1"/>
</dbReference>
<protein>
    <recommendedName>
        <fullName evidence="5">Secreted protein</fullName>
    </recommendedName>
</protein>
<keyword evidence="2" id="KW-0732">Signal</keyword>
<organism evidence="3 4">
    <name type="scientific">Rasiella rasia</name>
    <dbReference type="NCBI Taxonomy" id="2744027"/>
    <lineage>
        <taxon>Bacteria</taxon>
        <taxon>Pseudomonadati</taxon>
        <taxon>Bacteroidota</taxon>
        <taxon>Flavobacteriia</taxon>
        <taxon>Flavobacteriales</taxon>
        <taxon>Flavobacteriaceae</taxon>
        <taxon>Rasiella</taxon>
    </lineage>
</organism>
<evidence type="ECO:0008006" key="5">
    <source>
        <dbReference type="Google" id="ProtNLM"/>
    </source>
</evidence>
<reference evidence="3 4" key="1">
    <citation type="submission" date="2020-02" db="EMBL/GenBank/DDBJ databases">
        <title>Complete genome sequence of Flavobacteriaceae bacterium.</title>
        <authorList>
            <person name="Kim S.-J."/>
            <person name="Kim Y.-S."/>
            <person name="Kim K.-H."/>
        </authorList>
    </citation>
    <scope>NUCLEOTIDE SEQUENCE [LARGE SCALE GENOMIC DNA]</scope>
    <source>
        <strain evidence="3 4">RR4-40</strain>
    </source>
</reference>
<accession>A0A6G6GIR2</accession>
<dbReference type="KEGG" id="mgel:G5B37_02320"/>
<evidence type="ECO:0000313" key="3">
    <source>
        <dbReference type="EMBL" id="QIE58439.1"/>
    </source>
</evidence>
<feature type="chain" id="PRO_5026296233" description="Secreted protein" evidence="2">
    <location>
        <begin position="20"/>
        <end position="215"/>
    </location>
</feature>
<dbReference type="EMBL" id="CP049057">
    <property type="protein sequence ID" value="QIE58439.1"/>
    <property type="molecule type" value="Genomic_DNA"/>
</dbReference>
<keyword evidence="4" id="KW-1185">Reference proteome</keyword>
<gene>
    <name evidence="3" type="ORF">G5B37_02320</name>
</gene>